<comment type="similarity">
    <text evidence="2 10">Belongs to the calreticulin family.</text>
</comment>
<evidence type="ECO:0000313" key="12">
    <source>
        <dbReference type="EMBL" id="KAF6215961.1"/>
    </source>
</evidence>
<dbReference type="GO" id="GO:0005509">
    <property type="term" value="F:calcium ion binding"/>
    <property type="evidence" value="ECO:0007669"/>
    <property type="project" value="InterPro"/>
</dbReference>
<dbReference type="Pfam" id="PF00262">
    <property type="entry name" value="Calreticulin"/>
    <property type="match status" value="1"/>
</dbReference>
<feature type="compositionally biased region" description="Acidic residues" evidence="11">
    <location>
        <begin position="576"/>
        <end position="588"/>
    </location>
</feature>
<evidence type="ECO:0000256" key="4">
    <source>
        <dbReference type="ARBA" id="ARBA00022824"/>
    </source>
</evidence>
<evidence type="ECO:0000256" key="7">
    <source>
        <dbReference type="ARBA" id="ARBA00023186"/>
    </source>
</evidence>
<dbReference type="OrthoDB" id="1938156at2759"/>
<name>A0A8S9Y5V1_APOLU</name>
<feature type="region of interest" description="Disordered" evidence="11">
    <location>
        <begin position="551"/>
        <end position="655"/>
    </location>
</feature>
<keyword evidence="3 10" id="KW-0812">Transmembrane</keyword>
<evidence type="ECO:0000256" key="5">
    <source>
        <dbReference type="ARBA" id="ARBA00022989"/>
    </source>
</evidence>
<dbReference type="InterPro" id="IPR009033">
    <property type="entry name" value="Calreticulin/calnexin_P_dom_sf"/>
</dbReference>
<keyword evidence="5 10" id="KW-1133">Transmembrane helix</keyword>
<dbReference type="Proteomes" id="UP000466442">
    <property type="component" value="Linkage Group LG1"/>
</dbReference>
<dbReference type="EMBL" id="WIXP02000001">
    <property type="protein sequence ID" value="KAF6215961.1"/>
    <property type="molecule type" value="Genomic_DNA"/>
</dbReference>
<proteinExistence type="inferred from homology"/>
<dbReference type="AlphaFoldDB" id="A0A8S9Y5V1"/>
<evidence type="ECO:0000256" key="10">
    <source>
        <dbReference type="RuleBase" id="RU362126"/>
    </source>
</evidence>
<evidence type="ECO:0000256" key="3">
    <source>
        <dbReference type="ARBA" id="ARBA00022692"/>
    </source>
</evidence>
<dbReference type="PANTHER" id="PTHR11073">
    <property type="entry name" value="CALRETICULIN AND CALNEXIN"/>
    <property type="match status" value="1"/>
</dbReference>
<dbReference type="GO" id="GO:0005789">
    <property type="term" value="C:endoplasmic reticulum membrane"/>
    <property type="evidence" value="ECO:0007669"/>
    <property type="project" value="UniProtKB-SubCell"/>
</dbReference>
<dbReference type="SUPFAM" id="SSF49899">
    <property type="entry name" value="Concanavalin A-like lectins/glucanases"/>
    <property type="match status" value="1"/>
</dbReference>
<dbReference type="PRINTS" id="PR00626">
    <property type="entry name" value="CALRETICULIN"/>
</dbReference>
<dbReference type="PROSITE" id="PS00804">
    <property type="entry name" value="CALRETICULIN_2"/>
    <property type="match status" value="1"/>
</dbReference>
<keyword evidence="9" id="KW-1015">Disulfide bond</keyword>
<dbReference type="GO" id="GO:0006457">
    <property type="term" value="P:protein folding"/>
    <property type="evidence" value="ECO:0007669"/>
    <property type="project" value="InterPro"/>
</dbReference>
<evidence type="ECO:0000256" key="11">
    <source>
        <dbReference type="SAM" id="MobiDB-lite"/>
    </source>
</evidence>
<keyword evidence="13" id="KW-1185">Reference proteome</keyword>
<dbReference type="SUPFAM" id="SSF63887">
    <property type="entry name" value="P-domain of calnexin/calreticulin"/>
    <property type="match status" value="1"/>
</dbReference>
<protein>
    <recommendedName>
        <fullName evidence="14">Calnexin</fullName>
    </recommendedName>
</protein>
<evidence type="ECO:0000256" key="8">
    <source>
        <dbReference type="ARBA" id="ARBA00053392"/>
    </source>
</evidence>
<evidence type="ECO:0000256" key="2">
    <source>
        <dbReference type="ARBA" id="ARBA00010983"/>
    </source>
</evidence>
<keyword evidence="7 10" id="KW-0143">Chaperone</keyword>
<evidence type="ECO:0000256" key="9">
    <source>
        <dbReference type="PIRSR" id="PIRSR601580-3"/>
    </source>
</evidence>
<evidence type="ECO:0000256" key="1">
    <source>
        <dbReference type="ARBA" id="ARBA00004115"/>
    </source>
</evidence>
<feature type="compositionally biased region" description="Basic and acidic residues" evidence="11">
    <location>
        <begin position="309"/>
        <end position="331"/>
    </location>
</feature>
<dbReference type="InterPro" id="IPR013320">
    <property type="entry name" value="ConA-like_dom_sf"/>
</dbReference>
<dbReference type="PROSITE" id="PS00805">
    <property type="entry name" value="CALRETICULIN_REPEAT"/>
    <property type="match status" value="2"/>
</dbReference>
<dbReference type="InterPro" id="IPR001580">
    <property type="entry name" value="Calret/calnex"/>
</dbReference>
<dbReference type="GO" id="GO:0036503">
    <property type="term" value="P:ERAD pathway"/>
    <property type="evidence" value="ECO:0007669"/>
    <property type="project" value="TreeGrafter"/>
</dbReference>
<organism evidence="12 13">
    <name type="scientific">Apolygus lucorum</name>
    <name type="common">Small green plant bug</name>
    <name type="synonym">Lygocoris lucorum</name>
    <dbReference type="NCBI Taxonomy" id="248454"/>
    <lineage>
        <taxon>Eukaryota</taxon>
        <taxon>Metazoa</taxon>
        <taxon>Ecdysozoa</taxon>
        <taxon>Arthropoda</taxon>
        <taxon>Hexapoda</taxon>
        <taxon>Insecta</taxon>
        <taxon>Pterygota</taxon>
        <taxon>Neoptera</taxon>
        <taxon>Paraneoptera</taxon>
        <taxon>Hemiptera</taxon>
        <taxon>Heteroptera</taxon>
        <taxon>Panheteroptera</taxon>
        <taxon>Cimicomorpha</taxon>
        <taxon>Miridae</taxon>
        <taxon>Mirini</taxon>
        <taxon>Apolygus</taxon>
    </lineage>
</organism>
<evidence type="ECO:0000256" key="6">
    <source>
        <dbReference type="ARBA" id="ARBA00023136"/>
    </source>
</evidence>
<dbReference type="PANTHER" id="PTHR11073:SF1">
    <property type="entry name" value="CALNEXIN 14D-RELATED"/>
    <property type="match status" value="1"/>
</dbReference>
<feature type="transmembrane region" description="Helical" evidence="10">
    <location>
        <begin position="511"/>
        <end position="532"/>
    </location>
</feature>
<dbReference type="InterPro" id="IPR018124">
    <property type="entry name" value="Calret/calnex_CS"/>
</dbReference>
<feature type="disulfide bond" evidence="9">
    <location>
        <begin position="188"/>
        <end position="223"/>
    </location>
</feature>
<gene>
    <name evidence="12" type="ORF">GE061_000298</name>
</gene>
<dbReference type="FunFam" id="2.10.250.10:FF:000001">
    <property type="entry name" value="Calnexin homolog"/>
    <property type="match status" value="1"/>
</dbReference>
<reference evidence="12" key="1">
    <citation type="journal article" date="2021" name="Mol. Ecol. Resour.">
        <title>Apolygus lucorum genome provides insights into omnivorousness and mesophyll feeding.</title>
        <authorList>
            <person name="Liu Y."/>
            <person name="Liu H."/>
            <person name="Wang H."/>
            <person name="Huang T."/>
            <person name="Liu B."/>
            <person name="Yang B."/>
            <person name="Yin L."/>
            <person name="Li B."/>
            <person name="Zhang Y."/>
            <person name="Zhang S."/>
            <person name="Jiang F."/>
            <person name="Zhang X."/>
            <person name="Ren Y."/>
            <person name="Wang B."/>
            <person name="Wang S."/>
            <person name="Lu Y."/>
            <person name="Wu K."/>
            <person name="Fan W."/>
            <person name="Wang G."/>
        </authorList>
    </citation>
    <scope>NUCLEOTIDE SEQUENCE</scope>
    <source>
        <strain evidence="12">12Hb</strain>
    </source>
</reference>
<dbReference type="GO" id="GO:0051082">
    <property type="term" value="F:unfolded protein binding"/>
    <property type="evidence" value="ECO:0007669"/>
    <property type="project" value="InterPro"/>
</dbReference>
<feature type="compositionally biased region" description="Basic and acidic residues" evidence="11">
    <location>
        <begin position="589"/>
        <end position="610"/>
    </location>
</feature>
<feature type="compositionally biased region" description="Polar residues" evidence="11">
    <location>
        <begin position="612"/>
        <end position="626"/>
    </location>
</feature>
<feature type="region of interest" description="Disordered" evidence="11">
    <location>
        <begin position="296"/>
        <end position="343"/>
    </location>
</feature>
<dbReference type="Gene3D" id="2.60.120.200">
    <property type="match status" value="1"/>
</dbReference>
<comment type="subcellular location">
    <subcellularLocation>
        <location evidence="1">Endoplasmic reticulum membrane</location>
        <topology evidence="1">Single-pass type I membrane protein</topology>
    </subcellularLocation>
</comment>
<keyword evidence="6 10" id="KW-0472">Membrane</keyword>
<accession>A0A8S9Y5V1</accession>
<feature type="compositionally biased region" description="Basic and acidic residues" evidence="11">
    <location>
        <begin position="645"/>
        <end position="655"/>
    </location>
</feature>
<sequence>MWVRPSVYLVGYELSQQKEDGTEIGVRHEPLFCSLSSRIWVVQRGQVRISKMSWKARGSILATCLVILTTNFCDGISPEYEYPVPRDSIMPGFTPHFSELFNEPQEFSSKWVVSEAKKDGVDGDLARYDGDWEVDYPKKMPIDGDQGLTFKQKAKHRAISSKLNRPFMFSDKPFFLQYEVLFQDTQECGGAYLKLLSHGREGADLKNFHDKTPFTIMFGPDKCGNSHKLHFIFRHRNPLNGSYEEKHSKGPSKRIDELFTDGVSHLYTLIVLPDNTYRILVDHEVIIKGSLLEDFVPPVNPPAEIDDPEDKKPEDWDEREKIPDETATKPDDWDESAPRQIPDPKAVKPEAWLESEPIDIMDPSAEKPEDWDDAMDGEWEGPMVPNPACEGAAGCGPWSPPMIDNPAYKGKWSSPLIINPNYKGKWVPKRIPNPHFFEDKNPFALTPIVSVGLELWSMTANVMFDNIVVTDNEDFLKQWTAATYDKKSEINNKNAGSLFSRFIEVSNENPWLWAVYTILPLIPLIFIAYYCLRSSKDEKESTDQQELINEETDLLGSGDAPELDFASAKGSPYRDYEEDDEEEDADEDSSQRANDDELDNERNETMDGVRQRWNSPTASSEQQNAMNEKIDSDEAFATAPSTADSSDKSARSKSD</sequence>
<comment type="function">
    <text evidence="8">Calcium-binding protein that interacts with newly synthesized monoglucosylated glycoproteins in the endoplasmic reticulum. It may act in assisting protein assembly and/or in the retention within the ER of unassembled protein subunits. It seems to play a major role in the quality control apparatus of the ER by the retention of incorrectly folded proteins. Required for embryogenesis and larval development under heat and ER stress conditions. May be important for germ cell development. Involved in neuronal necrotic cell death.</text>
</comment>
<evidence type="ECO:0000313" key="13">
    <source>
        <dbReference type="Proteomes" id="UP000466442"/>
    </source>
</evidence>
<evidence type="ECO:0008006" key="14">
    <source>
        <dbReference type="Google" id="ProtNLM"/>
    </source>
</evidence>
<comment type="caution">
    <text evidence="12">The sequence shown here is derived from an EMBL/GenBank/DDBJ whole genome shotgun (WGS) entry which is preliminary data.</text>
</comment>
<dbReference type="Gene3D" id="2.10.250.10">
    <property type="entry name" value="Calreticulin/calnexin, P domain"/>
    <property type="match status" value="1"/>
</dbReference>
<dbReference type="FunFam" id="2.60.120.200:FF:000011">
    <property type="entry name" value="Probable calnexin"/>
    <property type="match status" value="1"/>
</dbReference>
<keyword evidence="4 10" id="KW-0256">Endoplasmic reticulum</keyword>